<feature type="non-terminal residue" evidence="1">
    <location>
        <position position="1"/>
    </location>
</feature>
<evidence type="ECO:0008006" key="3">
    <source>
        <dbReference type="Google" id="ProtNLM"/>
    </source>
</evidence>
<accession>A0AA38LB01</accession>
<dbReference type="Proteomes" id="UP000824469">
    <property type="component" value="Unassembled WGS sequence"/>
</dbReference>
<organism evidence="1 2">
    <name type="scientific">Taxus chinensis</name>
    <name type="common">Chinese yew</name>
    <name type="synonym">Taxus wallichiana var. chinensis</name>
    <dbReference type="NCBI Taxonomy" id="29808"/>
    <lineage>
        <taxon>Eukaryota</taxon>
        <taxon>Viridiplantae</taxon>
        <taxon>Streptophyta</taxon>
        <taxon>Embryophyta</taxon>
        <taxon>Tracheophyta</taxon>
        <taxon>Spermatophyta</taxon>
        <taxon>Pinopsida</taxon>
        <taxon>Pinidae</taxon>
        <taxon>Conifers II</taxon>
        <taxon>Cupressales</taxon>
        <taxon>Taxaceae</taxon>
        <taxon>Taxus</taxon>
    </lineage>
</organism>
<dbReference type="AlphaFoldDB" id="A0AA38LB01"/>
<evidence type="ECO:0000313" key="2">
    <source>
        <dbReference type="Proteomes" id="UP000824469"/>
    </source>
</evidence>
<reference evidence="1 2" key="1">
    <citation type="journal article" date="2021" name="Nat. Plants">
        <title>The Taxus genome provides insights into paclitaxel biosynthesis.</title>
        <authorList>
            <person name="Xiong X."/>
            <person name="Gou J."/>
            <person name="Liao Q."/>
            <person name="Li Y."/>
            <person name="Zhou Q."/>
            <person name="Bi G."/>
            <person name="Li C."/>
            <person name="Du R."/>
            <person name="Wang X."/>
            <person name="Sun T."/>
            <person name="Guo L."/>
            <person name="Liang H."/>
            <person name="Lu P."/>
            <person name="Wu Y."/>
            <person name="Zhang Z."/>
            <person name="Ro D.K."/>
            <person name="Shang Y."/>
            <person name="Huang S."/>
            <person name="Yan J."/>
        </authorList>
    </citation>
    <scope>NUCLEOTIDE SEQUENCE [LARGE SCALE GENOMIC DNA]</scope>
    <source>
        <strain evidence="1">Ta-2019</strain>
    </source>
</reference>
<gene>
    <name evidence="1" type="ORF">KI387_020403</name>
</gene>
<dbReference type="PANTHER" id="PTHR11439:SF467">
    <property type="entry name" value="INTEGRASE CATALYTIC DOMAIN-CONTAINING PROTEIN"/>
    <property type="match status" value="1"/>
</dbReference>
<comment type="caution">
    <text evidence="1">The sequence shown here is derived from an EMBL/GenBank/DDBJ whole genome shotgun (WGS) entry which is preliminary data.</text>
</comment>
<name>A0AA38LB01_TAXCH</name>
<evidence type="ECO:0000313" key="1">
    <source>
        <dbReference type="EMBL" id="KAH9318634.1"/>
    </source>
</evidence>
<feature type="non-terminal residue" evidence="1">
    <location>
        <position position="90"/>
    </location>
</feature>
<sequence>LCPSNDDEKEYMSRVPYANVVGSLMYVMVSTRLDISHAVGVVSRYMAKPGKEHWAAVKWVLQYLRGISSYCITFDGYSDNVCGYVDSDFA</sequence>
<protein>
    <recommendedName>
        <fullName evidence="3">Retrovirus-related Pol polyprotein from transposon TNT 1-94</fullName>
    </recommendedName>
</protein>
<dbReference type="EMBL" id="JAHRHJ020000004">
    <property type="protein sequence ID" value="KAH9318634.1"/>
    <property type="molecule type" value="Genomic_DNA"/>
</dbReference>
<keyword evidence="2" id="KW-1185">Reference proteome</keyword>
<dbReference type="PANTHER" id="PTHR11439">
    <property type="entry name" value="GAG-POL-RELATED RETROTRANSPOSON"/>
    <property type="match status" value="1"/>
</dbReference>
<proteinExistence type="predicted"/>